<keyword evidence="7" id="KW-0456">Lyase</keyword>
<sequence length="217" mass="24914">MIDIHKVPSPCYVMDEALLRKNLSLIKSVADRAGVEIILAFKSFAMWKSFPVFREYIRYTTASSVYEARLAYEEFGSKAHTYSPAYTDTDFPVIMQCSSHITFNSFSQFRRFYSMVKASGEKISCGIRINPEYSEVEVELYNPCAPGTRFGVTADLLPETLPEGIEGFHCHCHCESSSYELEHTLQHIEETFARWFPQIKWLNLGGGHLMTRKDYDT</sequence>
<evidence type="ECO:0000313" key="12">
    <source>
        <dbReference type="Proteomes" id="UP000482653"/>
    </source>
</evidence>
<comment type="similarity">
    <text evidence="8">Belongs to the Orn/Lys/Arg decarboxylase class-II family. NspC subfamily.</text>
</comment>
<evidence type="ECO:0000256" key="10">
    <source>
        <dbReference type="ARBA" id="ARBA00047389"/>
    </source>
</evidence>
<evidence type="ECO:0000313" key="11">
    <source>
        <dbReference type="EMBL" id="KAA5406266.1"/>
    </source>
</evidence>
<dbReference type="EMBL" id="VVYX01000233">
    <property type="protein sequence ID" value="KAA5406266.1"/>
    <property type="molecule type" value="Genomic_DNA"/>
</dbReference>
<evidence type="ECO:0000256" key="7">
    <source>
        <dbReference type="ARBA" id="ARBA00023239"/>
    </source>
</evidence>
<evidence type="ECO:0000256" key="6">
    <source>
        <dbReference type="ARBA" id="ARBA00023066"/>
    </source>
</evidence>
<evidence type="ECO:0000256" key="1">
    <source>
        <dbReference type="ARBA" id="ARBA00001933"/>
    </source>
</evidence>
<keyword evidence="6" id="KW-0745">Spermidine biosynthesis</keyword>
<reference evidence="11 12" key="1">
    <citation type="journal article" date="2019" name="Nat. Med.">
        <title>A library of human gut bacterial isolates paired with longitudinal multiomics data enables mechanistic microbiome research.</title>
        <authorList>
            <person name="Poyet M."/>
            <person name="Groussin M."/>
            <person name="Gibbons S.M."/>
            <person name="Avila-Pacheco J."/>
            <person name="Jiang X."/>
            <person name="Kearney S.M."/>
            <person name="Perrotta A.R."/>
            <person name="Berdy B."/>
            <person name="Zhao S."/>
            <person name="Lieberman T.D."/>
            <person name="Swanson P.K."/>
            <person name="Smith M."/>
            <person name="Roesemann S."/>
            <person name="Alexander J.E."/>
            <person name="Rich S.A."/>
            <person name="Livny J."/>
            <person name="Vlamakis H."/>
            <person name="Clish C."/>
            <person name="Bullock K."/>
            <person name="Deik A."/>
            <person name="Scott J."/>
            <person name="Pierce K.A."/>
            <person name="Xavier R.J."/>
            <person name="Alm E.J."/>
        </authorList>
    </citation>
    <scope>NUCLEOTIDE SEQUENCE [LARGE SCALE GENOMIC DNA]</scope>
    <source>
        <strain evidence="11 12">BIOML-A8</strain>
    </source>
</reference>
<comment type="catalytic activity">
    <reaction evidence="9">
        <text>carboxyspermidine + H(+) = spermidine + CO2</text>
        <dbReference type="Rhea" id="RHEA:34095"/>
        <dbReference type="ChEBI" id="CHEBI:15378"/>
        <dbReference type="ChEBI" id="CHEBI:16526"/>
        <dbReference type="ChEBI" id="CHEBI:57834"/>
        <dbReference type="ChEBI" id="CHEBI:65072"/>
        <dbReference type="EC" id="4.1.1.96"/>
    </reaction>
</comment>
<dbReference type="Gene3D" id="3.20.20.10">
    <property type="entry name" value="Alanine racemase"/>
    <property type="match status" value="1"/>
</dbReference>
<evidence type="ECO:0000256" key="3">
    <source>
        <dbReference type="ARBA" id="ARBA00013633"/>
    </source>
</evidence>
<dbReference type="GO" id="GO:0009089">
    <property type="term" value="P:lysine biosynthetic process via diaminopimelate"/>
    <property type="evidence" value="ECO:0007669"/>
    <property type="project" value="TreeGrafter"/>
</dbReference>
<dbReference type="Proteomes" id="UP000482653">
    <property type="component" value="Unassembled WGS sequence"/>
</dbReference>
<name>A0A6L3JQA6_9BACE</name>
<accession>A0A6L3JQA6</accession>
<dbReference type="InterPro" id="IPR029066">
    <property type="entry name" value="PLP-binding_barrel"/>
</dbReference>
<evidence type="ECO:0000256" key="4">
    <source>
        <dbReference type="ARBA" id="ARBA00022793"/>
    </source>
</evidence>
<comment type="catalytic activity">
    <reaction evidence="10">
        <text>carboxynorspermidine + H(+) = norspermidine + CO2</text>
        <dbReference type="Rhea" id="RHEA:34099"/>
        <dbReference type="ChEBI" id="CHEBI:15378"/>
        <dbReference type="ChEBI" id="CHEBI:16526"/>
        <dbReference type="ChEBI" id="CHEBI:57920"/>
        <dbReference type="ChEBI" id="CHEBI:65070"/>
        <dbReference type="EC" id="4.1.1.96"/>
    </reaction>
</comment>
<comment type="caution">
    <text evidence="11">The sequence shown here is derived from an EMBL/GenBank/DDBJ whole genome shotgun (WGS) entry which is preliminary data.</text>
</comment>
<evidence type="ECO:0000256" key="9">
    <source>
        <dbReference type="ARBA" id="ARBA00047351"/>
    </source>
</evidence>
<keyword evidence="5" id="KW-0663">Pyridoxal phosphate</keyword>
<comment type="cofactor">
    <cofactor evidence="1">
        <name>pyridoxal 5'-phosphate</name>
        <dbReference type="ChEBI" id="CHEBI:597326"/>
    </cofactor>
</comment>
<protein>
    <recommendedName>
        <fullName evidence="3">Carboxynorspermidine/carboxyspermidine decarboxylase</fullName>
        <ecNumber evidence="2">4.1.1.96</ecNumber>
    </recommendedName>
</protein>
<feature type="non-terminal residue" evidence="11">
    <location>
        <position position="217"/>
    </location>
</feature>
<dbReference type="FunFam" id="3.20.20.10:FF:000012">
    <property type="entry name" value="Carboxynorspermidine/carboxyspermidine decarboxylase"/>
    <property type="match status" value="1"/>
</dbReference>
<proteinExistence type="inferred from homology"/>
<dbReference type="EC" id="4.1.1.96" evidence="2"/>
<evidence type="ECO:0000256" key="2">
    <source>
        <dbReference type="ARBA" id="ARBA00012259"/>
    </source>
</evidence>
<evidence type="ECO:0000256" key="8">
    <source>
        <dbReference type="ARBA" id="ARBA00025802"/>
    </source>
</evidence>
<dbReference type="SUPFAM" id="SSF51419">
    <property type="entry name" value="PLP-binding barrel"/>
    <property type="match status" value="1"/>
</dbReference>
<gene>
    <name evidence="11" type="ORF">F2Y87_29875</name>
</gene>
<dbReference type="PANTHER" id="PTHR43727">
    <property type="entry name" value="DIAMINOPIMELATE DECARBOXYLASE"/>
    <property type="match status" value="1"/>
</dbReference>
<dbReference type="GO" id="GO:0008836">
    <property type="term" value="F:diaminopimelate decarboxylase activity"/>
    <property type="evidence" value="ECO:0007669"/>
    <property type="project" value="TreeGrafter"/>
</dbReference>
<dbReference type="PANTHER" id="PTHR43727:SF1">
    <property type="entry name" value="CARBOXYNORSPERMIDINE_CARBOXYSPERMIDINE DECARBOXYLASE"/>
    <property type="match status" value="1"/>
</dbReference>
<dbReference type="GO" id="GO:0008295">
    <property type="term" value="P:spermidine biosynthetic process"/>
    <property type="evidence" value="ECO:0007669"/>
    <property type="project" value="UniProtKB-KW"/>
</dbReference>
<dbReference type="AlphaFoldDB" id="A0A6L3JQA6"/>
<keyword evidence="4" id="KW-0210">Decarboxylase</keyword>
<evidence type="ECO:0000256" key="5">
    <source>
        <dbReference type="ARBA" id="ARBA00022898"/>
    </source>
</evidence>
<organism evidence="11 12">
    <name type="scientific">Bacteroides cellulosilyticus</name>
    <dbReference type="NCBI Taxonomy" id="246787"/>
    <lineage>
        <taxon>Bacteria</taxon>
        <taxon>Pseudomonadati</taxon>
        <taxon>Bacteroidota</taxon>
        <taxon>Bacteroidia</taxon>
        <taxon>Bacteroidales</taxon>
        <taxon>Bacteroidaceae</taxon>
        <taxon>Bacteroides</taxon>
    </lineage>
</organism>